<accession>A0A6A3C6E1</accession>
<evidence type="ECO:0000313" key="2">
    <source>
        <dbReference type="EMBL" id="KAE8724825.1"/>
    </source>
</evidence>
<dbReference type="GO" id="GO:0005096">
    <property type="term" value="F:GTPase activator activity"/>
    <property type="evidence" value="ECO:0007669"/>
    <property type="project" value="InterPro"/>
</dbReference>
<proteinExistence type="predicted"/>
<sequence length="590" mass="63997">MRSGSRSFLGKFSSSFFLLFLFLLMGYLAEIVGGVVAFIATTVVAVGPVRRRALGESPDYQCGVAARRLSAAAWKLGRRRVALGYQTLGFLSGAIWTDDKEDFYENKRIDGYQGGSRSPPNEDTYDRRYSDRSSPGGRNDDRNSRYGSDERRRPGYDQESRQYGDYRRSPARPEVVNDWRREDRFRNERKAEDRIVSDKDSKLEWRSPERPKESLNPPIVRPVREILGENVIPLRLKIFGGNLVEAKLDTTFSLIDFDADPEPPVAPTVTQTQQTTATKTIVQPPAFTNDNNWASVDLPPQRNVSPAHNVNNLDAVLSQLSVPASVPGNLYGVSSSVAGQVPAPVANVNLSPSNVAFTGQILTLPFGACPPASAPAPTDSFFLFSWQSVQQPTIYANVDEPSINQGPLSASVAQNPQAVSKPFQDVTSAVSPQHPPTEAKASGRHELPADLFTATYPAASPGWQTASPRGMGFPMQYNSAVPTSTFPQSTRLINPFDLGGEVPQPQTQTSFSTASLQGALPNAPPHPGLRRTSSLGTYSGAQLPGNLQQPSRQVGDIVSEASYGFINTDRLLAPATPQPFASVGGGNPFG</sequence>
<feature type="region of interest" description="Disordered" evidence="1">
    <location>
        <begin position="191"/>
        <end position="216"/>
    </location>
</feature>
<dbReference type="InterPro" id="IPR044820">
    <property type="entry name" value="AGD14-like"/>
</dbReference>
<name>A0A6A3C6E1_HIBSY</name>
<organism evidence="2 3">
    <name type="scientific">Hibiscus syriacus</name>
    <name type="common">Rose of Sharon</name>
    <dbReference type="NCBI Taxonomy" id="106335"/>
    <lineage>
        <taxon>Eukaryota</taxon>
        <taxon>Viridiplantae</taxon>
        <taxon>Streptophyta</taxon>
        <taxon>Embryophyta</taxon>
        <taxon>Tracheophyta</taxon>
        <taxon>Spermatophyta</taxon>
        <taxon>Magnoliopsida</taxon>
        <taxon>eudicotyledons</taxon>
        <taxon>Gunneridae</taxon>
        <taxon>Pentapetalae</taxon>
        <taxon>rosids</taxon>
        <taxon>malvids</taxon>
        <taxon>Malvales</taxon>
        <taxon>Malvaceae</taxon>
        <taxon>Malvoideae</taxon>
        <taxon>Hibiscus</taxon>
    </lineage>
</organism>
<gene>
    <name evidence="2" type="ORF">F3Y22_tig00009840pilonHSYRG00026</name>
</gene>
<dbReference type="AlphaFoldDB" id="A0A6A3C6E1"/>
<feature type="compositionally biased region" description="Basic and acidic residues" evidence="1">
    <location>
        <begin position="138"/>
        <end position="168"/>
    </location>
</feature>
<feature type="compositionally biased region" description="Polar residues" evidence="1">
    <location>
        <begin position="531"/>
        <end position="552"/>
    </location>
</feature>
<evidence type="ECO:0000256" key="1">
    <source>
        <dbReference type="SAM" id="MobiDB-lite"/>
    </source>
</evidence>
<dbReference type="Proteomes" id="UP000436088">
    <property type="component" value="Unassembled WGS sequence"/>
</dbReference>
<dbReference type="EMBL" id="VEPZ02000451">
    <property type="protein sequence ID" value="KAE8724825.1"/>
    <property type="molecule type" value="Genomic_DNA"/>
</dbReference>
<feature type="compositionally biased region" description="Polar residues" evidence="1">
    <location>
        <begin position="504"/>
        <end position="516"/>
    </location>
</feature>
<protein>
    <submittedName>
        <fullName evidence="2">NSP-interacting GTPase, putative isoform 3</fullName>
    </submittedName>
</protein>
<dbReference type="PANTHER" id="PTHR46085:SF3">
    <property type="entry name" value="ARF GTPASE ACTIVATING PROTEIN"/>
    <property type="match status" value="1"/>
</dbReference>
<feature type="compositionally biased region" description="Basic and acidic residues" evidence="1">
    <location>
        <begin position="191"/>
        <end position="213"/>
    </location>
</feature>
<comment type="caution">
    <text evidence="2">The sequence shown here is derived from an EMBL/GenBank/DDBJ whole genome shotgun (WGS) entry which is preliminary data.</text>
</comment>
<keyword evidence="3" id="KW-1185">Reference proteome</keyword>
<reference evidence="2" key="1">
    <citation type="submission" date="2019-09" db="EMBL/GenBank/DDBJ databases">
        <title>Draft genome information of white flower Hibiscus syriacus.</title>
        <authorList>
            <person name="Kim Y.-M."/>
        </authorList>
    </citation>
    <scope>NUCLEOTIDE SEQUENCE [LARGE SCALE GENOMIC DNA]</scope>
    <source>
        <strain evidence="2">YM2019G1</strain>
    </source>
</reference>
<dbReference type="PANTHER" id="PTHR46085">
    <property type="entry name" value="ARFGAP/RECO-RELATED"/>
    <property type="match status" value="1"/>
</dbReference>
<feature type="region of interest" description="Disordered" evidence="1">
    <location>
        <begin position="493"/>
        <end position="552"/>
    </location>
</feature>
<feature type="region of interest" description="Disordered" evidence="1">
    <location>
        <begin position="107"/>
        <end position="171"/>
    </location>
</feature>
<evidence type="ECO:0000313" key="3">
    <source>
        <dbReference type="Proteomes" id="UP000436088"/>
    </source>
</evidence>